<feature type="region of interest" description="Disordered" evidence="1">
    <location>
        <begin position="64"/>
        <end position="113"/>
    </location>
</feature>
<feature type="region of interest" description="Disordered" evidence="1">
    <location>
        <begin position="543"/>
        <end position="562"/>
    </location>
</feature>
<dbReference type="GO" id="GO:0010073">
    <property type="term" value="P:meristem maintenance"/>
    <property type="evidence" value="ECO:0007669"/>
    <property type="project" value="InterPro"/>
</dbReference>
<proteinExistence type="predicted"/>
<dbReference type="AlphaFoldDB" id="A0A2N9IV91"/>
<name>A0A2N9IV91_FAGSY</name>
<accession>A0A2N9IV91</accession>
<evidence type="ECO:0000313" key="2">
    <source>
        <dbReference type="EMBL" id="SPD28204.1"/>
    </source>
</evidence>
<organism evidence="2">
    <name type="scientific">Fagus sylvatica</name>
    <name type="common">Beechnut</name>
    <dbReference type="NCBI Taxonomy" id="28930"/>
    <lineage>
        <taxon>Eukaryota</taxon>
        <taxon>Viridiplantae</taxon>
        <taxon>Streptophyta</taxon>
        <taxon>Embryophyta</taxon>
        <taxon>Tracheophyta</taxon>
        <taxon>Spermatophyta</taxon>
        <taxon>Magnoliopsida</taxon>
        <taxon>eudicotyledons</taxon>
        <taxon>Gunneridae</taxon>
        <taxon>Pentapetalae</taxon>
        <taxon>rosids</taxon>
        <taxon>fabids</taxon>
        <taxon>Fagales</taxon>
        <taxon>Fagaceae</taxon>
        <taxon>Fagus</taxon>
    </lineage>
</organism>
<feature type="compositionally biased region" description="Gly residues" evidence="1">
    <location>
        <begin position="1"/>
        <end position="10"/>
    </location>
</feature>
<protein>
    <recommendedName>
        <fullName evidence="3">Aminotransferase-like plant mobile domain-containing protein</fullName>
    </recommendedName>
</protein>
<evidence type="ECO:0000256" key="1">
    <source>
        <dbReference type="SAM" id="MobiDB-lite"/>
    </source>
</evidence>
<dbReference type="PANTHER" id="PTHR46033:SF8">
    <property type="entry name" value="PROTEIN MAINTENANCE OF MERISTEMS-LIKE"/>
    <property type="match status" value="1"/>
</dbReference>
<evidence type="ECO:0008006" key="3">
    <source>
        <dbReference type="Google" id="ProtNLM"/>
    </source>
</evidence>
<dbReference type="EMBL" id="OIVN01006225">
    <property type="protein sequence ID" value="SPD28204.1"/>
    <property type="molecule type" value="Genomic_DNA"/>
</dbReference>
<dbReference type="PANTHER" id="PTHR46033">
    <property type="entry name" value="PROTEIN MAIN-LIKE 2"/>
    <property type="match status" value="1"/>
</dbReference>
<gene>
    <name evidence="2" type="ORF">FSB_LOCUS56086</name>
</gene>
<dbReference type="InterPro" id="IPR044824">
    <property type="entry name" value="MAIN-like"/>
</dbReference>
<feature type="region of interest" description="Disordered" evidence="1">
    <location>
        <begin position="1"/>
        <end position="36"/>
    </location>
</feature>
<sequence>MLGQGSGSGGQRRSDHLAKGKAVTYVPESSPYTDDEYDAMEDVRTRANSATARNLQAELDAEAAGIASGATRPPSRPGVTIGRSTRPFGAPRRFTTMSTGAPPARSKRQRADRAPLSADPILEDYVAPGFKYPPRGGIRPRYPVTTPVEDTPFLTGLIDHPSSLVRHCEDPRESVGWGGWSDFCQLLDAARQENKEFLVELGFGPFLSIRYVHVWHPLVRCWVERFFHHTRTFHLSTYEMGVLPVDWSAILGIRFGGQVSEGPLEEGDGRASYGVAISSGALTYGFYIRGLRRFSHRETISFLGFWQFTIFWAFEHFPVFAPNRLPSAPDSIFPLARRWDPAWIRKLTSRTLLECRTMVDCIRDADIIFQSYSPSLVERTEVFRAIELSHLRIWIRSLRSWELLMGERTIQQLGGEAVVPVETPQLMTIEGYIPRTPSDSYVECVDTYLGLIQVDVPYQEWFERVSMGSLMSLHEVEGGQGEIAHLQMEATQWQGEMTQMQADLVQWQKDVDSRDAELAIRAASIRRLKDQLLSACIAPLTGASSSGHGQSSSLPPPDPISQDWFFDDSLSL</sequence>
<feature type="compositionally biased region" description="Low complexity" evidence="1">
    <location>
        <begin position="543"/>
        <end position="553"/>
    </location>
</feature>
<reference evidence="2" key="1">
    <citation type="submission" date="2018-02" db="EMBL/GenBank/DDBJ databases">
        <authorList>
            <person name="Cohen D.B."/>
            <person name="Kent A.D."/>
        </authorList>
    </citation>
    <scope>NUCLEOTIDE SEQUENCE</scope>
</reference>